<protein>
    <submittedName>
        <fullName evidence="3">Uncharacterized protein</fullName>
    </submittedName>
</protein>
<keyword evidence="1" id="KW-0175">Coiled coil</keyword>
<sequence>MDNDDLRRRSGRVTGGVGSGTTTAATEKCFNLFGRWLFHQTDSLKMILAVRPGLNKNGRVHNARVGRNINSTGGMLYVTIQYPSPLGATEGLCTVTNDEGLPGWHRSCPDVVTSTPTFANCRTAPVPPRKPFNTDDHQVQLSDKCKSRIEIKNEKKNEKKKREKEKEIKREEEITKEKFTCVFKPYFNKMCVTFVLLL</sequence>
<accession>A0A915JDV9</accession>
<proteinExistence type="predicted"/>
<name>A0A915JDV9_ROMCU</name>
<evidence type="ECO:0000313" key="2">
    <source>
        <dbReference type="Proteomes" id="UP000887565"/>
    </source>
</evidence>
<keyword evidence="2" id="KW-1185">Reference proteome</keyword>
<feature type="coiled-coil region" evidence="1">
    <location>
        <begin position="146"/>
        <end position="177"/>
    </location>
</feature>
<reference evidence="3" key="1">
    <citation type="submission" date="2022-11" db="UniProtKB">
        <authorList>
            <consortium name="WormBaseParasite"/>
        </authorList>
    </citation>
    <scope>IDENTIFICATION</scope>
</reference>
<dbReference type="AlphaFoldDB" id="A0A915JDV9"/>
<dbReference type="Proteomes" id="UP000887565">
    <property type="component" value="Unplaced"/>
</dbReference>
<evidence type="ECO:0000313" key="3">
    <source>
        <dbReference type="WBParaSite" id="nRc.2.0.1.t24357-RA"/>
    </source>
</evidence>
<dbReference type="WBParaSite" id="nRc.2.0.1.t24357-RA">
    <property type="protein sequence ID" value="nRc.2.0.1.t24357-RA"/>
    <property type="gene ID" value="nRc.2.0.1.g24357"/>
</dbReference>
<organism evidence="2 3">
    <name type="scientific">Romanomermis culicivorax</name>
    <name type="common">Nematode worm</name>
    <dbReference type="NCBI Taxonomy" id="13658"/>
    <lineage>
        <taxon>Eukaryota</taxon>
        <taxon>Metazoa</taxon>
        <taxon>Ecdysozoa</taxon>
        <taxon>Nematoda</taxon>
        <taxon>Enoplea</taxon>
        <taxon>Dorylaimia</taxon>
        <taxon>Mermithida</taxon>
        <taxon>Mermithoidea</taxon>
        <taxon>Mermithidae</taxon>
        <taxon>Romanomermis</taxon>
    </lineage>
</organism>
<evidence type="ECO:0000256" key="1">
    <source>
        <dbReference type="SAM" id="Coils"/>
    </source>
</evidence>